<comment type="caution">
    <text evidence="2">The sequence shown here is derived from an EMBL/GenBank/DDBJ whole genome shotgun (WGS) entry which is preliminary data.</text>
</comment>
<dbReference type="AlphaFoldDB" id="A0A7W2JRD1"/>
<dbReference type="Proteomes" id="UP000541770">
    <property type="component" value="Unassembled WGS sequence"/>
</dbReference>
<dbReference type="CDD" id="cd02231">
    <property type="entry name" value="cupin_BLL6423-like"/>
    <property type="match status" value="1"/>
</dbReference>
<dbReference type="PANTHER" id="PTHR36156">
    <property type="entry name" value="SLR2101 PROTEIN"/>
    <property type="match status" value="1"/>
</dbReference>
<dbReference type="RefSeq" id="WP_015272291.1">
    <property type="nucleotide sequence ID" value="NZ_JACGDE010000001.1"/>
</dbReference>
<feature type="domain" description="Cupin type-2" evidence="1">
    <location>
        <begin position="109"/>
        <end position="171"/>
    </location>
</feature>
<dbReference type="InterPro" id="IPR047142">
    <property type="entry name" value="OryJ/VirC-like"/>
</dbReference>
<dbReference type="InterPro" id="IPR014710">
    <property type="entry name" value="RmlC-like_jellyroll"/>
</dbReference>
<reference evidence="2 3" key="1">
    <citation type="submission" date="2020-07" db="EMBL/GenBank/DDBJ databases">
        <title>Diversity of carbapenemase encoding genes among Pseudomonas putida group clinical isolates in a tertiary Brazilian hospital.</title>
        <authorList>
            <person name="Alberto-Lei F."/>
            <person name="Nodari C.S."/>
            <person name="Streling A.P."/>
            <person name="Paulino J.T."/>
            <person name="Bessa-Neto F.O."/>
            <person name="Cayo R."/>
            <person name="Gales A.C."/>
        </authorList>
    </citation>
    <scope>NUCLEOTIDE SEQUENCE [LARGE SCALE GENOMIC DNA]</scope>
    <source>
        <strain evidence="2 3">14802</strain>
    </source>
</reference>
<dbReference type="SUPFAM" id="SSF51182">
    <property type="entry name" value="RmlC-like cupins"/>
    <property type="match status" value="1"/>
</dbReference>
<dbReference type="InterPro" id="IPR013096">
    <property type="entry name" value="Cupin_2"/>
</dbReference>
<evidence type="ECO:0000313" key="2">
    <source>
        <dbReference type="EMBL" id="MBA6063758.1"/>
    </source>
</evidence>
<dbReference type="PANTHER" id="PTHR36156:SF2">
    <property type="entry name" value="CUPIN TYPE-2 DOMAIN-CONTAINING PROTEIN"/>
    <property type="match status" value="1"/>
</dbReference>
<organism evidence="2 3">
    <name type="scientific">Pseudomonas mosselii</name>
    <dbReference type="NCBI Taxonomy" id="78327"/>
    <lineage>
        <taxon>Bacteria</taxon>
        <taxon>Pseudomonadati</taxon>
        <taxon>Pseudomonadota</taxon>
        <taxon>Gammaproteobacteria</taxon>
        <taxon>Pseudomonadales</taxon>
        <taxon>Pseudomonadaceae</taxon>
        <taxon>Pseudomonas</taxon>
    </lineage>
</organism>
<dbReference type="Pfam" id="PF07883">
    <property type="entry name" value="Cupin_2"/>
    <property type="match status" value="1"/>
</dbReference>
<evidence type="ECO:0000259" key="1">
    <source>
        <dbReference type="Pfam" id="PF07883"/>
    </source>
</evidence>
<accession>A0A7W2JRD1</accession>
<gene>
    <name evidence="2" type="ORF">H4C75_03155</name>
</gene>
<dbReference type="Gene3D" id="2.60.120.10">
    <property type="entry name" value="Jelly Rolls"/>
    <property type="match status" value="1"/>
</dbReference>
<protein>
    <submittedName>
        <fullName evidence="2">Cupin domain-containing protein</fullName>
    </submittedName>
</protein>
<dbReference type="InterPro" id="IPR011051">
    <property type="entry name" value="RmlC_Cupin_sf"/>
</dbReference>
<name>A0A7W2JRD1_9PSED</name>
<proteinExistence type="predicted"/>
<dbReference type="EMBL" id="JACGDE010000001">
    <property type="protein sequence ID" value="MBA6063758.1"/>
    <property type="molecule type" value="Genomic_DNA"/>
</dbReference>
<evidence type="ECO:0000313" key="3">
    <source>
        <dbReference type="Proteomes" id="UP000541770"/>
    </source>
</evidence>
<sequence>MKVRRVVAGTQGGKSVFLSDGLAPHTYEYEHVPGFATSLIWETASLPVIPEGLVDPVRESSTLLPKPGETKCLAVSFPPDSVFGSSDFDPNDANAEQQRKLLGLYECFDPERPGMHASPTIDYGVVVKGPLILELDDGEVRELSSGDVVVQQGNVHAWRNPGSEPALITFILIGANTKQ</sequence>